<organism evidence="1 2">
    <name type="scientific">Comamonas terrae</name>
    <dbReference type="NCBI Taxonomy" id="673548"/>
    <lineage>
        <taxon>Bacteria</taxon>
        <taxon>Pseudomonadati</taxon>
        <taxon>Pseudomonadota</taxon>
        <taxon>Betaproteobacteria</taxon>
        <taxon>Burkholderiales</taxon>
        <taxon>Comamonadaceae</taxon>
        <taxon>Comamonas</taxon>
    </lineage>
</organism>
<proteinExistence type="predicted"/>
<evidence type="ECO:0000313" key="1">
    <source>
        <dbReference type="EMBL" id="MFD2754301.1"/>
    </source>
</evidence>
<comment type="caution">
    <text evidence="1">The sequence shown here is derived from an EMBL/GenBank/DDBJ whole genome shotgun (WGS) entry which is preliminary data.</text>
</comment>
<dbReference type="RefSeq" id="WP_157082230.1">
    <property type="nucleotide sequence ID" value="NZ_BCNT01000029.1"/>
</dbReference>
<sequence>MPLTTAQYFGVDPDLHTRAGLTDEITSTLGIWCEHSAPQERITTWLRYMSNHDDQAIFDIARQIVIELRGPRTGSVAIEVNLAISGNLLPSFIRCETKQT</sequence>
<gene>
    <name evidence="1" type="ORF">ACFSW6_09390</name>
</gene>
<dbReference type="EMBL" id="JBHUMV010000004">
    <property type="protein sequence ID" value="MFD2754301.1"/>
    <property type="molecule type" value="Genomic_DNA"/>
</dbReference>
<evidence type="ECO:0000313" key="2">
    <source>
        <dbReference type="Proteomes" id="UP001597463"/>
    </source>
</evidence>
<name>A0ABW5UKY8_9BURK</name>
<dbReference type="Proteomes" id="UP001597463">
    <property type="component" value="Unassembled WGS sequence"/>
</dbReference>
<reference evidence="2" key="1">
    <citation type="journal article" date="2019" name="Int. J. Syst. Evol. Microbiol.">
        <title>The Global Catalogue of Microorganisms (GCM) 10K type strain sequencing project: providing services to taxonomists for standard genome sequencing and annotation.</title>
        <authorList>
            <consortium name="The Broad Institute Genomics Platform"/>
            <consortium name="The Broad Institute Genome Sequencing Center for Infectious Disease"/>
            <person name="Wu L."/>
            <person name="Ma J."/>
        </authorList>
    </citation>
    <scope>NUCLEOTIDE SEQUENCE [LARGE SCALE GENOMIC DNA]</scope>
    <source>
        <strain evidence="2">TISTR 1906</strain>
    </source>
</reference>
<keyword evidence="2" id="KW-1185">Reference proteome</keyword>
<protein>
    <submittedName>
        <fullName evidence="1">Uncharacterized protein</fullName>
    </submittedName>
</protein>
<accession>A0ABW5UKY8</accession>